<evidence type="ECO:0000313" key="8">
    <source>
        <dbReference type="Proteomes" id="UP001642405"/>
    </source>
</evidence>
<sequence>MMSDPGGHAAASGAAPTSKRRLRRVADTSRKRSVQSCDFCRKRRCKCVPQPSGDGCLMCHSQGVACSYTLPRKARFYGSVEDLSDRFKCLEAIVRGSFPNDPIATVPDLLRLGDRLGLSMPDLTSDATGKLSLDDLVNNAGSSASKSVVSDQASNVESRDDGHRTSSVAGLGDVGSMRDDYDMPGSEQGHSEQGHPGSTTTDTRPLTSNDTAADSADSADTNDGNPSNNSNNSANQQDESSEAIGLIRDTTGQEHFIGSSGSLQFMGQLRRLLLLSQHDASMARSSSNSNYHSSGGYQSTRPSSQRLTTTFTEEDAAQALEADNTGGQDGDADNAHMAGSSSSQQTHHQDHHHIPLMDERPSPMSTSSALAREYVTIQPEDVDSIIAQLPPRQVLDALVRIFFKHVHPDFPLFHRGTFEEEYERCIPKSRDPATSSSTSYYLPRNRTEPAVVDPGWLGCLHMILAFASLVSASPSIASSAAASAAHRPQNTATPSTIASSSAQANLQDDVDLAALRKHCVSLTRFRLLPHFISRCTLANIRALLLLALYLHNHNERNAAWNIVGTATRAAFAMGLHRTVGAEHARPVEREVRRRVFCTLFGFEQFLTSSLGRPSGLSVVGSSTEVEIVPPRVEILDGGGYGSADDDDDGALATLLLKLQAILARARVSAAVKTVGLPAPSGRLLRQEKSAREILRHLDDWRAEVSDCRFLNIPQITEPTRGPDSGDFFCPLSSSASSSSSSSPSTPTMDFDSLKTMMAWQSRPRMRAALVLHMQYRYVAVLSTRASLLASMASPPRKGQGQTQDRSHPHSSLADQCVYNAVQLCRLVLLADTFGLINGISAMDVFYAYCAAMVLILRSLGWATDAAADGGGGDHDHETRYCGELRRLIARTREVLMRVDKCSTMKRFSRVVATFEEGSRREKTAIESVAIGGSSGGDRLAGYSNPTTSHQQLNTSPFMARRDGSSIDLPRAQSSASYSSPSMFTRQLQPQQHTPVQANAVHTPSQPPASATRRFASLHHLDDQRFPKTSPSHNLPHHQNQQQQQQQLPPPEAYPSHHPATELASMPQNNFYNTGYDPHAHAYAGGHAHGNTMAPLPSMPGLFAAQPSLLSLFDGEPEENQWVMDTFLGMGSSDGDIDGSFSGVVDWPDLDTMMRNG</sequence>
<comment type="caution">
    <text evidence="7">The sequence shown here is derived from an EMBL/GenBank/DDBJ whole genome shotgun (WGS) entry which is preliminary data.</text>
</comment>
<dbReference type="SMART" id="SM00906">
    <property type="entry name" value="Fungal_trans"/>
    <property type="match status" value="1"/>
</dbReference>
<evidence type="ECO:0000256" key="3">
    <source>
        <dbReference type="ARBA" id="ARBA00023163"/>
    </source>
</evidence>
<feature type="region of interest" description="Disordered" evidence="5">
    <location>
        <begin position="1"/>
        <end position="27"/>
    </location>
</feature>
<feature type="compositionally biased region" description="Basic and acidic residues" evidence="5">
    <location>
        <begin position="352"/>
        <end position="361"/>
    </location>
</feature>
<feature type="region of interest" description="Disordered" evidence="5">
    <location>
        <begin position="142"/>
        <end position="240"/>
    </location>
</feature>
<protein>
    <recommendedName>
        <fullName evidence="6">Zn(2)-C6 fungal-type domain-containing protein</fullName>
    </recommendedName>
</protein>
<evidence type="ECO:0000256" key="1">
    <source>
        <dbReference type="ARBA" id="ARBA00022723"/>
    </source>
</evidence>
<keyword evidence="4" id="KW-0539">Nucleus</keyword>
<keyword evidence="1" id="KW-0479">Metal-binding</keyword>
<dbReference type="EMBL" id="CAWUHB010000001">
    <property type="protein sequence ID" value="CAK7208186.1"/>
    <property type="molecule type" value="Genomic_DNA"/>
</dbReference>
<accession>A0ABP0AK04</accession>
<feature type="compositionally biased region" description="Polar residues" evidence="5">
    <location>
        <begin position="142"/>
        <end position="156"/>
    </location>
</feature>
<dbReference type="InterPro" id="IPR001138">
    <property type="entry name" value="Zn2Cys6_DnaBD"/>
</dbReference>
<feature type="region of interest" description="Disordered" evidence="5">
    <location>
        <begin position="323"/>
        <end position="368"/>
    </location>
</feature>
<feature type="region of interest" description="Disordered" evidence="5">
    <location>
        <begin position="935"/>
        <end position="1010"/>
    </location>
</feature>
<feature type="compositionally biased region" description="Polar residues" evidence="5">
    <location>
        <begin position="982"/>
        <end position="1003"/>
    </location>
</feature>
<dbReference type="Gene3D" id="4.10.240.10">
    <property type="entry name" value="Zn(2)-C6 fungal-type DNA-binding domain"/>
    <property type="match status" value="1"/>
</dbReference>
<dbReference type="PROSITE" id="PS00463">
    <property type="entry name" value="ZN2_CY6_FUNGAL_1"/>
    <property type="match status" value="1"/>
</dbReference>
<evidence type="ECO:0000256" key="5">
    <source>
        <dbReference type="SAM" id="MobiDB-lite"/>
    </source>
</evidence>
<dbReference type="Pfam" id="PF04082">
    <property type="entry name" value="Fungal_trans"/>
    <property type="match status" value="1"/>
</dbReference>
<name>A0ABP0AK04_9PEZI</name>
<feature type="compositionally biased region" description="Polar residues" evidence="5">
    <location>
        <begin position="943"/>
        <end position="956"/>
    </location>
</feature>
<keyword evidence="3" id="KW-0804">Transcription</keyword>
<feature type="compositionally biased region" description="Polar residues" evidence="5">
    <location>
        <begin position="196"/>
        <end position="206"/>
    </location>
</feature>
<dbReference type="InterPro" id="IPR036864">
    <property type="entry name" value="Zn2-C6_fun-type_DNA-bd_sf"/>
</dbReference>
<evidence type="ECO:0000259" key="6">
    <source>
        <dbReference type="PROSITE" id="PS50048"/>
    </source>
</evidence>
<feature type="region of interest" description="Disordered" evidence="5">
    <location>
        <begin position="1023"/>
        <end position="1071"/>
    </location>
</feature>
<feature type="domain" description="Zn(2)-C6 fungal-type" evidence="6">
    <location>
        <begin position="36"/>
        <end position="68"/>
    </location>
</feature>
<feature type="compositionally biased region" description="Low complexity" evidence="5">
    <location>
        <begin position="285"/>
        <end position="299"/>
    </location>
</feature>
<feature type="compositionally biased region" description="Low complexity" evidence="5">
    <location>
        <begin position="1"/>
        <end position="15"/>
    </location>
</feature>
<dbReference type="PANTHER" id="PTHR47424:SF6">
    <property type="entry name" value="PROLINE UTILIZATION TRANS-ACTIVATOR"/>
    <property type="match status" value="1"/>
</dbReference>
<feature type="compositionally biased region" description="Low complexity" evidence="5">
    <location>
        <begin position="207"/>
        <end position="238"/>
    </location>
</feature>
<dbReference type="InterPro" id="IPR007219">
    <property type="entry name" value="XnlR_reg_dom"/>
</dbReference>
<dbReference type="Proteomes" id="UP001642405">
    <property type="component" value="Unassembled WGS sequence"/>
</dbReference>
<dbReference type="PROSITE" id="PS50048">
    <property type="entry name" value="ZN2_CY6_FUNGAL_2"/>
    <property type="match status" value="1"/>
</dbReference>
<evidence type="ECO:0000256" key="2">
    <source>
        <dbReference type="ARBA" id="ARBA00023015"/>
    </source>
</evidence>
<reference evidence="7 8" key="1">
    <citation type="submission" date="2024-01" db="EMBL/GenBank/DDBJ databases">
        <authorList>
            <person name="Allen C."/>
            <person name="Tagirdzhanova G."/>
        </authorList>
    </citation>
    <scope>NUCLEOTIDE SEQUENCE [LARGE SCALE GENOMIC DNA]</scope>
</reference>
<feature type="compositionally biased region" description="Low complexity" evidence="5">
    <location>
        <begin position="1032"/>
        <end position="1046"/>
    </location>
</feature>
<feature type="region of interest" description="Disordered" evidence="5">
    <location>
        <begin position="284"/>
        <end position="309"/>
    </location>
</feature>
<dbReference type="CDD" id="cd00067">
    <property type="entry name" value="GAL4"/>
    <property type="match status" value="1"/>
</dbReference>
<gene>
    <name evidence="7" type="ORF">SCUCBS95973_000018</name>
</gene>
<evidence type="ECO:0000256" key="4">
    <source>
        <dbReference type="ARBA" id="ARBA00023242"/>
    </source>
</evidence>
<keyword evidence="8" id="KW-1185">Reference proteome</keyword>
<organism evidence="7 8">
    <name type="scientific">Sporothrix curviconia</name>
    <dbReference type="NCBI Taxonomy" id="1260050"/>
    <lineage>
        <taxon>Eukaryota</taxon>
        <taxon>Fungi</taxon>
        <taxon>Dikarya</taxon>
        <taxon>Ascomycota</taxon>
        <taxon>Pezizomycotina</taxon>
        <taxon>Sordariomycetes</taxon>
        <taxon>Sordariomycetidae</taxon>
        <taxon>Ophiostomatales</taxon>
        <taxon>Ophiostomataceae</taxon>
        <taxon>Sporothrix</taxon>
    </lineage>
</organism>
<feature type="region of interest" description="Disordered" evidence="5">
    <location>
        <begin position="721"/>
        <end position="748"/>
    </location>
</feature>
<dbReference type="SUPFAM" id="SSF57701">
    <property type="entry name" value="Zn2/Cys6 DNA-binding domain"/>
    <property type="match status" value="1"/>
</dbReference>
<evidence type="ECO:0000313" key="7">
    <source>
        <dbReference type="EMBL" id="CAK7208186.1"/>
    </source>
</evidence>
<keyword evidence="2" id="KW-0805">Transcription regulation</keyword>
<dbReference type="InterPro" id="IPR051127">
    <property type="entry name" value="Fungal_SecMet_Regulators"/>
</dbReference>
<feature type="compositionally biased region" description="Low complexity" evidence="5">
    <location>
        <begin position="732"/>
        <end position="744"/>
    </location>
</feature>
<proteinExistence type="predicted"/>
<dbReference type="CDD" id="cd12148">
    <property type="entry name" value="fungal_TF_MHR"/>
    <property type="match status" value="1"/>
</dbReference>
<feature type="compositionally biased region" description="Polar residues" evidence="5">
    <location>
        <begin position="300"/>
        <end position="309"/>
    </location>
</feature>
<dbReference type="PANTHER" id="PTHR47424">
    <property type="entry name" value="REGULATORY PROTEIN GAL4"/>
    <property type="match status" value="1"/>
</dbReference>